<dbReference type="RefSeq" id="XP_033674179.1">
    <property type="nucleotide sequence ID" value="XM_033811338.1"/>
</dbReference>
<reference evidence="2" key="1">
    <citation type="journal article" date="2020" name="Stud. Mycol.">
        <title>101 Dothideomycetes genomes: a test case for predicting lifestyles and emergence of pathogens.</title>
        <authorList>
            <person name="Haridas S."/>
            <person name="Albert R."/>
            <person name="Binder M."/>
            <person name="Bloem J."/>
            <person name="Labutti K."/>
            <person name="Salamov A."/>
            <person name="Andreopoulos B."/>
            <person name="Baker S."/>
            <person name="Barry K."/>
            <person name="Bills G."/>
            <person name="Bluhm B."/>
            <person name="Cannon C."/>
            <person name="Castanera R."/>
            <person name="Culley D."/>
            <person name="Daum C."/>
            <person name="Ezra D."/>
            <person name="Gonzalez J."/>
            <person name="Henrissat B."/>
            <person name="Kuo A."/>
            <person name="Liang C."/>
            <person name="Lipzen A."/>
            <person name="Lutzoni F."/>
            <person name="Magnuson J."/>
            <person name="Mondo S."/>
            <person name="Nolan M."/>
            <person name="Ohm R."/>
            <person name="Pangilinan J."/>
            <person name="Park H.-J."/>
            <person name="Ramirez L."/>
            <person name="Alfaro M."/>
            <person name="Sun H."/>
            <person name="Tritt A."/>
            <person name="Yoshinaga Y."/>
            <person name="Zwiers L.-H."/>
            <person name="Turgeon B."/>
            <person name="Goodwin S."/>
            <person name="Spatafora J."/>
            <person name="Crous P."/>
            <person name="Grigoriev I."/>
        </authorList>
    </citation>
    <scope>NUCLEOTIDE SEQUENCE</scope>
    <source>
        <strain evidence="2">ATCC 36951</strain>
    </source>
</reference>
<feature type="region of interest" description="Disordered" evidence="1">
    <location>
        <begin position="158"/>
        <end position="200"/>
    </location>
</feature>
<evidence type="ECO:0000256" key="1">
    <source>
        <dbReference type="SAM" id="MobiDB-lite"/>
    </source>
</evidence>
<protein>
    <submittedName>
        <fullName evidence="2">Uncharacterized protein</fullName>
    </submittedName>
</protein>
<dbReference type="AlphaFoldDB" id="A0A6A6D4J0"/>
<feature type="region of interest" description="Disordered" evidence="1">
    <location>
        <begin position="343"/>
        <end position="363"/>
    </location>
</feature>
<name>A0A6A6D4J0_ZASCE</name>
<gene>
    <name evidence="2" type="ORF">M409DRAFT_49755</name>
</gene>
<keyword evidence="3" id="KW-1185">Reference proteome</keyword>
<proteinExistence type="predicted"/>
<sequence length="535" mass="57689">MCLLPPRKPLLRLLRASYTDGPPPLASSRWNLDPARKACIRWKDGCCDIEQPLRPSERAGSSAAQQHTTQPRRWCCATGLRFYQARREVDYKGPQPGINPKRAAAKVVTECELRESVNGTSWLQACLLLVLACIATGDCVKPPSMRFANAVPNRPAGRDMPWLPQRPRTASSSSRLTIDGGGMPDRALGSASVSPSRCRRPTAGPQALLLRGEDFARASAASSAQCCCALLAVPAETWRCWRPRVARAEGLEVARLASAASRLASVSASGQILWQRGDHCCCCCALVAALTTSPLSTRGQPLDVLVTAARPSRALEWYGEPAVSPTHDGPVERRRRQRIVPTAGLSCSPNLPDESSARSAGPALAVDHHQASRCAPSLTEALCHVETGCDSAAPLLRLAHDRHAAALGPPSSTLARTPFDARFERNCSSRTTNHREPYTPPALQDTGAEQASFRAIGEIMPSAAPVGRRLSTLTLLGRQERKVTASSLSHDQNRSKISPDWMEECAVTTTTRAASYSLQKHCRGLGPSGESLSRR</sequence>
<dbReference type="Proteomes" id="UP000799537">
    <property type="component" value="Unassembled WGS sequence"/>
</dbReference>
<evidence type="ECO:0000313" key="3">
    <source>
        <dbReference type="Proteomes" id="UP000799537"/>
    </source>
</evidence>
<dbReference type="GeneID" id="54564610"/>
<organism evidence="2 3">
    <name type="scientific">Zasmidium cellare ATCC 36951</name>
    <dbReference type="NCBI Taxonomy" id="1080233"/>
    <lineage>
        <taxon>Eukaryota</taxon>
        <taxon>Fungi</taxon>
        <taxon>Dikarya</taxon>
        <taxon>Ascomycota</taxon>
        <taxon>Pezizomycotina</taxon>
        <taxon>Dothideomycetes</taxon>
        <taxon>Dothideomycetidae</taxon>
        <taxon>Mycosphaerellales</taxon>
        <taxon>Mycosphaerellaceae</taxon>
        <taxon>Zasmidium</taxon>
    </lineage>
</organism>
<accession>A0A6A6D4J0</accession>
<evidence type="ECO:0000313" key="2">
    <source>
        <dbReference type="EMBL" id="KAF2173290.1"/>
    </source>
</evidence>
<dbReference type="EMBL" id="ML993580">
    <property type="protein sequence ID" value="KAF2173290.1"/>
    <property type="molecule type" value="Genomic_DNA"/>
</dbReference>